<dbReference type="STRING" id="37927.SA2016_3652"/>
<dbReference type="PROSITE" id="PS50075">
    <property type="entry name" value="CARRIER"/>
    <property type="match status" value="1"/>
</dbReference>
<dbReference type="EMBL" id="CP014518">
    <property type="protein sequence ID" value="AMM34310.1"/>
    <property type="molecule type" value="Genomic_DNA"/>
</dbReference>
<dbReference type="InterPro" id="IPR009081">
    <property type="entry name" value="PP-bd_ACP"/>
</dbReference>
<dbReference type="SUPFAM" id="SSF53474">
    <property type="entry name" value="alpha/beta-Hydrolases"/>
    <property type="match status" value="1"/>
</dbReference>
<dbReference type="InterPro" id="IPR029058">
    <property type="entry name" value="AB_hydrolase_fold"/>
</dbReference>
<dbReference type="InterPro" id="IPR000873">
    <property type="entry name" value="AMP-dep_synth/lig_dom"/>
</dbReference>
<evidence type="ECO:0000313" key="6">
    <source>
        <dbReference type="Proteomes" id="UP000070134"/>
    </source>
</evidence>
<proteinExistence type="predicted"/>
<dbReference type="Gene3D" id="3.40.50.1820">
    <property type="entry name" value="alpha/beta hydrolase"/>
    <property type="match status" value="1"/>
</dbReference>
<dbReference type="InterPro" id="IPR006162">
    <property type="entry name" value="Ppantetheine_attach_site"/>
</dbReference>
<dbReference type="PANTHER" id="PTHR45527:SF1">
    <property type="entry name" value="FATTY ACID SYNTHASE"/>
    <property type="match status" value="1"/>
</dbReference>
<dbReference type="SUPFAM" id="SSF47336">
    <property type="entry name" value="ACP-like"/>
    <property type="match status" value="1"/>
</dbReference>
<keyword evidence="2" id="KW-0596">Phosphopantetheine</keyword>
<dbReference type="InterPro" id="IPR042099">
    <property type="entry name" value="ANL_N_sf"/>
</dbReference>
<dbReference type="Pfam" id="PF00501">
    <property type="entry name" value="AMP-binding"/>
    <property type="match status" value="1"/>
</dbReference>
<dbReference type="InterPro" id="IPR045851">
    <property type="entry name" value="AMP-bd_C_sf"/>
</dbReference>
<name>A0A127A4B2_9MICC</name>
<evidence type="ECO:0000256" key="2">
    <source>
        <dbReference type="ARBA" id="ARBA00022450"/>
    </source>
</evidence>
<dbReference type="PANTHER" id="PTHR45527">
    <property type="entry name" value="NONRIBOSOMAL PEPTIDE SYNTHETASE"/>
    <property type="match status" value="1"/>
</dbReference>
<gene>
    <name evidence="5" type="ORF">SA2016_3652</name>
</gene>
<accession>A0A127A4B2</accession>
<evidence type="ECO:0000313" key="5">
    <source>
        <dbReference type="EMBL" id="AMM34310.1"/>
    </source>
</evidence>
<dbReference type="Pfam" id="PF00550">
    <property type="entry name" value="PP-binding"/>
    <property type="match status" value="1"/>
</dbReference>
<evidence type="ECO:0000256" key="3">
    <source>
        <dbReference type="ARBA" id="ARBA00022553"/>
    </source>
</evidence>
<dbReference type="InterPro" id="IPR020806">
    <property type="entry name" value="PKS_PP-bd"/>
</dbReference>
<dbReference type="InterPro" id="IPR020845">
    <property type="entry name" value="AMP-binding_CS"/>
</dbReference>
<dbReference type="Gene3D" id="1.10.1200.10">
    <property type="entry name" value="ACP-like"/>
    <property type="match status" value="1"/>
</dbReference>
<dbReference type="InterPro" id="IPR001031">
    <property type="entry name" value="Thioesterase"/>
</dbReference>
<dbReference type="InterPro" id="IPR036736">
    <property type="entry name" value="ACP-like_sf"/>
</dbReference>
<dbReference type="CDD" id="cd02142">
    <property type="entry name" value="McbC_SagB-like_oxidoreductase"/>
    <property type="match status" value="1"/>
</dbReference>
<dbReference type="InterPro" id="IPR000415">
    <property type="entry name" value="Nitroreductase-like"/>
</dbReference>
<dbReference type="RefSeq" id="WP_066500842.1">
    <property type="nucleotide sequence ID" value="NZ_BJMO01000087.1"/>
</dbReference>
<reference evidence="5 6" key="1">
    <citation type="submission" date="2016-02" db="EMBL/GenBank/DDBJ databases">
        <title>Complete genome of Sinomonas atrocyanea KCTC 3377.</title>
        <authorList>
            <person name="Kim K.M."/>
        </authorList>
    </citation>
    <scope>NUCLEOTIDE SEQUENCE [LARGE SCALE GENOMIC DNA]</scope>
    <source>
        <strain evidence="5 6">KCTC 3377</strain>
    </source>
</reference>
<dbReference type="PROSITE" id="PS00455">
    <property type="entry name" value="AMP_BINDING"/>
    <property type="match status" value="1"/>
</dbReference>
<evidence type="ECO:0000259" key="4">
    <source>
        <dbReference type="PROSITE" id="PS50075"/>
    </source>
</evidence>
<dbReference type="Gene3D" id="3.40.109.10">
    <property type="entry name" value="NADH Oxidase"/>
    <property type="match status" value="1"/>
</dbReference>
<dbReference type="GO" id="GO:0044550">
    <property type="term" value="P:secondary metabolite biosynthetic process"/>
    <property type="evidence" value="ECO:0007669"/>
    <property type="project" value="TreeGrafter"/>
</dbReference>
<dbReference type="CDD" id="cd05930">
    <property type="entry name" value="A_NRPS"/>
    <property type="match status" value="1"/>
</dbReference>
<dbReference type="OrthoDB" id="2472181at2"/>
<sequence length="1305" mass="140233">MPAASTPAPSRPSSARRPATLPEMLLAATRAHPEAEAVIAGDESLTFDQLGNRSRRLAGLLAESGVEAGDIVGIFAEPGVDLPLFIWGALHASAAYLPLAADYPDERLRYMLEHSGAKAILAEAHLASRIRDIAPHEVRVITPGPDLAGRHDAPAPHDGGDAAALAYLIYTSGSTGRPKGVMIEHRSIVAQLDWLALEGHLRPGVRILQKTPTSFDAAQWEILAPAVGATVVMGVPEIHRNPYAIVELIGRHSVTALQCVPTLLQALLDAEGFEVCSSLTHVYSGGEALSAQLAGQFLEALPWCRLTNLYGPSECTINALSHAVGPEDLRRGETVIPIGRPVAGADCHLLDSAMAPVAEGEVGELYLSGVQVARGYIGNPDQTAERFRTASDGGAVLYRTGDLARRNADGTLQFMGRIDNQIKLRGYRVELEEIALTIEQHPWVRRAGVIVSQNERTSNPELVACVEMNPHEATLMDQGNHGGHHQSKTNKLQVKAQLSDPGIRTEFPRGHEGECAAGNSGAFFPLPGKDVPAQVRAEVFARKSYRFFDGGQTSRAELEEFLRTMLAIPAKADSGEQAARIGAPLEQLGRALAWIGQFTSEERLLPKYSYASPGALYAVQAYLDLAGMAGVPDGLYYYHPLEHALRLIGPGRPAGGPAVQIHLIGRHGAIESVYRNNILEVLEFEAGHLLGALQDALAASGQTVAPYAFESAHRSRCRVAEEDHYLGTFAIIEGTENHLTDAELVVNVPGPKIAGLRAGTYAWRDGGLERVADEVIQPKHVIAINQRTFGRSSFGISILSRARETWLDYITMGCALHRAQRNGVGAGLGFMSSGYSSKSGNPLPTSRRITDILTGAGLESGPSYFFLGGKVSPWQIETEGMYEDSVHMQGPAELIKEELSQILPDYMVPHKTVVFDELPLTPNGKIDAKALAASEKVAAAHSQARFVPPATPTEKRLASEWGELLRYDDVSTEDEFFAVGGNSLMSVTLIARIAKVFGVQLPLRTLIDTPRFADLALRIEEGHGPVGSTSRFISLGNATSQRPIYCWPGLGGYPMNLRALAATAVPMRPVYGIQSQGINAGERPLGTIAEMAAADITEMRALQPEGPYTLWGYSFGARVAFEAAWQLEQAGETVDHLMLICPGNPGLRAAHGEGSGRSAAFDDPAFVTVLCSVFMGTSSGPDIDECLAATHSRESFTAFIGGRLRALDAATIGRIVDIVVKTYQFDYTFDELASRRLAAEITIFKAAGDDYSFIESAPDFALREPVIVPLAGDHYEVLREHGVDELADALRHSTYAEAGASASLA</sequence>
<feature type="domain" description="Carrier" evidence="4">
    <location>
        <begin position="948"/>
        <end position="1023"/>
    </location>
</feature>
<dbReference type="GO" id="GO:0016491">
    <property type="term" value="F:oxidoreductase activity"/>
    <property type="evidence" value="ECO:0007669"/>
    <property type="project" value="InterPro"/>
</dbReference>
<dbReference type="Gene3D" id="3.30.300.30">
    <property type="match status" value="2"/>
</dbReference>
<comment type="cofactor">
    <cofactor evidence="1">
        <name>pantetheine 4'-phosphate</name>
        <dbReference type="ChEBI" id="CHEBI:47942"/>
    </cofactor>
</comment>
<dbReference type="Proteomes" id="UP000070134">
    <property type="component" value="Chromosome"/>
</dbReference>
<keyword evidence="3" id="KW-0597">Phosphoprotein</keyword>
<dbReference type="PATRIC" id="fig|37927.3.peg.3746"/>
<dbReference type="GO" id="GO:0031177">
    <property type="term" value="F:phosphopantetheine binding"/>
    <property type="evidence" value="ECO:0007669"/>
    <property type="project" value="InterPro"/>
</dbReference>
<organism evidence="5 6">
    <name type="scientific">Sinomonas atrocyanea</name>
    <dbReference type="NCBI Taxonomy" id="37927"/>
    <lineage>
        <taxon>Bacteria</taxon>
        <taxon>Bacillati</taxon>
        <taxon>Actinomycetota</taxon>
        <taxon>Actinomycetes</taxon>
        <taxon>Micrococcales</taxon>
        <taxon>Micrococcaceae</taxon>
        <taxon>Sinomonas</taxon>
    </lineage>
</organism>
<dbReference type="SUPFAM" id="SSF56801">
    <property type="entry name" value="Acetyl-CoA synthetase-like"/>
    <property type="match status" value="1"/>
</dbReference>
<dbReference type="NCBIfam" id="TIGR01733">
    <property type="entry name" value="AA-adenyl-dom"/>
    <property type="match status" value="1"/>
</dbReference>
<dbReference type="Pfam" id="PF00975">
    <property type="entry name" value="Thioesterase"/>
    <property type="match status" value="1"/>
</dbReference>
<dbReference type="GO" id="GO:0005737">
    <property type="term" value="C:cytoplasm"/>
    <property type="evidence" value="ECO:0007669"/>
    <property type="project" value="TreeGrafter"/>
</dbReference>
<protein>
    <submittedName>
        <fullName evidence="5">Indigoidine synthase</fullName>
    </submittedName>
</protein>
<dbReference type="Gene3D" id="3.40.50.12780">
    <property type="entry name" value="N-terminal domain of ligase-like"/>
    <property type="match status" value="1"/>
</dbReference>
<dbReference type="GO" id="GO:0043041">
    <property type="term" value="P:amino acid activation for nonribosomal peptide biosynthetic process"/>
    <property type="evidence" value="ECO:0007669"/>
    <property type="project" value="TreeGrafter"/>
</dbReference>
<dbReference type="KEGG" id="satk:SA2016_3652"/>
<evidence type="ECO:0000256" key="1">
    <source>
        <dbReference type="ARBA" id="ARBA00001957"/>
    </source>
</evidence>
<dbReference type="InterPro" id="IPR010071">
    <property type="entry name" value="AA_adenyl_dom"/>
</dbReference>
<keyword evidence="6" id="KW-1185">Reference proteome</keyword>
<dbReference type="SMART" id="SM00823">
    <property type="entry name" value="PKS_PP"/>
    <property type="match status" value="1"/>
</dbReference>
<dbReference type="PROSITE" id="PS00012">
    <property type="entry name" value="PHOSPHOPANTETHEINE"/>
    <property type="match status" value="1"/>
</dbReference>